<name>A0A3N5CQ54_9SPHN</name>
<dbReference type="AlphaFoldDB" id="A0A3N5CQ54"/>
<protein>
    <submittedName>
        <fullName evidence="4">Sugar transferase</fullName>
    </submittedName>
</protein>
<dbReference type="GO" id="GO:0000271">
    <property type="term" value="P:polysaccharide biosynthetic process"/>
    <property type="evidence" value="ECO:0007669"/>
    <property type="project" value="UniProtKB-KW"/>
</dbReference>
<evidence type="ECO:0000313" key="4">
    <source>
        <dbReference type="EMBL" id="RPF71173.1"/>
    </source>
</evidence>
<keyword evidence="5" id="KW-1185">Reference proteome</keyword>
<sequence length="199" mass="21592">MTLRVALEAVLAALLLVLLAPVLLATALAVRLALGRGVLFRQTRSGLGGVPFLMIKFRTMTDARDAQGNLLPDPDRTPALGRWLRRLRIDELPELVNIARGEMAFVGPRPLLPATIAEMGDGGIARGAVRPGLTGWAQVNGNALLSREDKLALDLAYIRARSLRFDTRIVLRTVLVVLLGENATMTKEARDARGSRRLG</sequence>
<feature type="domain" description="Bacterial sugar transferase" evidence="3">
    <location>
        <begin position="6"/>
        <end position="178"/>
    </location>
</feature>
<dbReference type="GO" id="GO:0016780">
    <property type="term" value="F:phosphotransferase activity, for other substituted phosphate groups"/>
    <property type="evidence" value="ECO:0007669"/>
    <property type="project" value="TreeGrafter"/>
</dbReference>
<comment type="caution">
    <text evidence="4">The sequence shown here is derived from an EMBL/GenBank/DDBJ whole genome shotgun (WGS) entry which is preliminary data.</text>
</comment>
<proteinExistence type="inferred from homology"/>
<evidence type="ECO:0000256" key="1">
    <source>
        <dbReference type="ARBA" id="ARBA00006464"/>
    </source>
</evidence>
<organism evidence="4 5">
    <name type="scientific">Aurantiacibacter spongiae</name>
    <dbReference type="NCBI Taxonomy" id="2488860"/>
    <lineage>
        <taxon>Bacteria</taxon>
        <taxon>Pseudomonadati</taxon>
        <taxon>Pseudomonadota</taxon>
        <taxon>Alphaproteobacteria</taxon>
        <taxon>Sphingomonadales</taxon>
        <taxon>Erythrobacteraceae</taxon>
        <taxon>Aurantiacibacter</taxon>
    </lineage>
</organism>
<keyword evidence="2" id="KW-0270">Exopolysaccharide synthesis</keyword>
<dbReference type="Proteomes" id="UP000275232">
    <property type="component" value="Unassembled WGS sequence"/>
</dbReference>
<dbReference type="EMBL" id="RPFZ01000001">
    <property type="protein sequence ID" value="RPF71173.1"/>
    <property type="molecule type" value="Genomic_DNA"/>
</dbReference>
<dbReference type="InterPro" id="IPR003362">
    <property type="entry name" value="Bact_transf"/>
</dbReference>
<evidence type="ECO:0000256" key="2">
    <source>
        <dbReference type="ARBA" id="ARBA00023169"/>
    </source>
</evidence>
<evidence type="ECO:0000259" key="3">
    <source>
        <dbReference type="Pfam" id="PF02397"/>
    </source>
</evidence>
<dbReference type="RefSeq" id="WP_123879364.1">
    <property type="nucleotide sequence ID" value="NZ_RPFZ01000001.1"/>
</dbReference>
<dbReference type="PANTHER" id="PTHR30576:SF8">
    <property type="entry name" value="UNDECAPRENYL-PHOSPHATE GALACTOSE PHOSPHOTRANSFERASE"/>
    <property type="match status" value="1"/>
</dbReference>
<reference evidence="4 5" key="1">
    <citation type="submission" date="2018-11" db="EMBL/GenBank/DDBJ databases">
        <title>Erythrobacter spongiae sp. nov., isolated from a marine sponge.</title>
        <authorList>
            <person name="Zhuang L."/>
            <person name="Luo L."/>
        </authorList>
    </citation>
    <scope>NUCLEOTIDE SEQUENCE [LARGE SCALE GENOMIC DNA]</scope>
    <source>
        <strain evidence="4 5">HN-E23</strain>
    </source>
</reference>
<keyword evidence="4" id="KW-0808">Transferase</keyword>
<dbReference type="PANTHER" id="PTHR30576">
    <property type="entry name" value="COLANIC BIOSYNTHESIS UDP-GLUCOSE LIPID CARRIER TRANSFERASE"/>
    <property type="match status" value="1"/>
</dbReference>
<dbReference type="OrthoDB" id="9771846at2"/>
<gene>
    <name evidence="4" type="ORF">EG799_05760</name>
</gene>
<dbReference type="Pfam" id="PF02397">
    <property type="entry name" value="Bac_transf"/>
    <property type="match status" value="1"/>
</dbReference>
<accession>A0A3N5CQ54</accession>
<comment type="similarity">
    <text evidence="1">Belongs to the bacterial sugar transferase family.</text>
</comment>
<evidence type="ECO:0000313" key="5">
    <source>
        <dbReference type="Proteomes" id="UP000275232"/>
    </source>
</evidence>